<keyword evidence="2" id="KW-1185">Reference proteome</keyword>
<feature type="non-terminal residue" evidence="1">
    <location>
        <position position="1"/>
    </location>
</feature>
<dbReference type="EMBL" id="LR908936">
    <property type="protein sequence ID" value="CAD7254394.1"/>
    <property type="molecule type" value="Genomic_DNA"/>
</dbReference>
<reference evidence="1" key="1">
    <citation type="submission" date="2020-11" db="EMBL/GenBank/DDBJ databases">
        <authorList>
            <person name="Tran Van P."/>
        </authorList>
    </citation>
    <scope>NUCLEOTIDE SEQUENCE</scope>
</reference>
<dbReference type="Proteomes" id="UP000677054">
    <property type="component" value="Unassembled WGS sequence"/>
</dbReference>
<protein>
    <submittedName>
        <fullName evidence="1">Uncharacterized protein</fullName>
    </submittedName>
</protein>
<evidence type="ECO:0000313" key="2">
    <source>
        <dbReference type="Proteomes" id="UP000677054"/>
    </source>
</evidence>
<gene>
    <name evidence="1" type="ORF">DSTB1V02_LOCUS14140</name>
</gene>
<sequence length="150" mass="16782">MLYDKVWVEKYPAPKDAKVTFICGNPQGFTDGSKEHSAACAVKDPDVWWTSSDFQHIRCESPVRDIYYKLNTYRASVARVEVTGCKDCDGKLLPTALNMNELFDRGRLVVMMDEDGPNDVFADCVPACRDCGLDDLSDNPSPTTSTFCEH</sequence>
<name>A0A7R9FTV9_9CRUS</name>
<dbReference type="EMBL" id="CAJPEV010009418">
    <property type="protein sequence ID" value="CAG0905664.1"/>
    <property type="molecule type" value="Genomic_DNA"/>
</dbReference>
<proteinExistence type="predicted"/>
<evidence type="ECO:0000313" key="1">
    <source>
        <dbReference type="EMBL" id="CAD7254394.1"/>
    </source>
</evidence>
<organism evidence="1">
    <name type="scientific">Darwinula stevensoni</name>
    <dbReference type="NCBI Taxonomy" id="69355"/>
    <lineage>
        <taxon>Eukaryota</taxon>
        <taxon>Metazoa</taxon>
        <taxon>Ecdysozoa</taxon>
        <taxon>Arthropoda</taxon>
        <taxon>Crustacea</taxon>
        <taxon>Oligostraca</taxon>
        <taxon>Ostracoda</taxon>
        <taxon>Podocopa</taxon>
        <taxon>Podocopida</taxon>
        <taxon>Darwinulocopina</taxon>
        <taxon>Darwinuloidea</taxon>
        <taxon>Darwinulidae</taxon>
        <taxon>Darwinula</taxon>
    </lineage>
</organism>
<accession>A0A7R9FTV9</accession>
<dbReference type="AlphaFoldDB" id="A0A7R9FTV9"/>